<dbReference type="Proteomes" id="UP000494201">
    <property type="component" value="Unassembled WGS sequence"/>
</dbReference>
<dbReference type="PANTHER" id="PTHR33442:SF5">
    <property type="entry name" value="BIFUNCTIONAL TRANS-3-HYDROXY-L-PROLINE DEHYDRATASE_2-EPIMERASE"/>
    <property type="match status" value="1"/>
</dbReference>
<dbReference type="EMBL" id="CABVLY010000004">
    <property type="protein sequence ID" value="VVU48740.1"/>
    <property type="molecule type" value="Genomic_DNA"/>
</dbReference>
<feature type="active site" description="Proton donor" evidence="2">
    <location>
        <position position="266"/>
    </location>
</feature>
<dbReference type="RefSeq" id="WP_174925609.1">
    <property type="nucleotide sequence ID" value="NZ_CABVLY010000004.1"/>
</dbReference>
<dbReference type="SFLD" id="SFLDS00028">
    <property type="entry name" value="Proline_Racemase"/>
    <property type="match status" value="1"/>
</dbReference>
<comment type="similarity">
    <text evidence="1">Belongs to the proline racemase family.</text>
</comment>
<dbReference type="AlphaFoldDB" id="A0A6P2G510"/>
<evidence type="ECO:0000313" key="3">
    <source>
        <dbReference type="EMBL" id="MBM2766370.1"/>
    </source>
</evidence>
<proteinExistence type="inferred from homology"/>
<reference evidence="3 6" key="2">
    <citation type="submission" date="2021-02" db="EMBL/GenBank/DDBJ databases">
        <title>Draft genome of the type strains Burkholderia anthina DSM16086.</title>
        <authorList>
            <person name="Hertel R."/>
            <person name="Meissner J."/>
            <person name="Poehlein A."/>
            <person name="Daniel R."/>
            <person name="Commichau F.M."/>
        </authorList>
    </citation>
    <scope>NUCLEOTIDE SEQUENCE [LARGE SCALE GENOMIC DNA]</scope>
    <source>
        <strain evidence="3 6">DSM 16086</strain>
    </source>
</reference>
<evidence type="ECO:0000256" key="2">
    <source>
        <dbReference type="PIRSR" id="PIRSR029792-1"/>
    </source>
</evidence>
<feature type="active site" description="Proton acceptor" evidence="2">
    <location>
        <position position="90"/>
    </location>
</feature>
<dbReference type="PANTHER" id="PTHR33442">
    <property type="entry name" value="TRANS-3-HYDROXY-L-PROLINE DEHYDRATASE"/>
    <property type="match status" value="1"/>
</dbReference>
<evidence type="ECO:0000256" key="1">
    <source>
        <dbReference type="ARBA" id="ARBA00007529"/>
    </source>
</evidence>
<dbReference type="PIRSF" id="PIRSF029792">
    <property type="entry name" value="Pro_racemase"/>
    <property type="match status" value="1"/>
</dbReference>
<dbReference type="Gene3D" id="3.10.310.10">
    <property type="entry name" value="Diaminopimelate Epimerase, Chain A, domain 1"/>
    <property type="match status" value="2"/>
</dbReference>
<dbReference type="Proteomes" id="UP000755577">
    <property type="component" value="Unassembled WGS sequence"/>
</dbReference>
<name>A0A6P2G510_9BURK</name>
<evidence type="ECO:0000313" key="6">
    <source>
        <dbReference type="Proteomes" id="UP000755577"/>
    </source>
</evidence>
<protein>
    <submittedName>
        <fullName evidence="3 4">Proline racemase</fullName>
    </submittedName>
</protein>
<accession>A0A6P2G510</accession>
<dbReference type="EMBL" id="JAFCIQ010000004">
    <property type="protein sequence ID" value="MBM2766370.1"/>
    <property type="molecule type" value="Genomic_DNA"/>
</dbReference>
<dbReference type="GeneID" id="56499470"/>
<organism evidence="4 5">
    <name type="scientific">Burkholderia anthina</name>
    <dbReference type="NCBI Taxonomy" id="179879"/>
    <lineage>
        <taxon>Bacteria</taxon>
        <taxon>Pseudomonadati</taxon>
        <taxon>Pseudomonadota</taxon>
        <taxon>Betaproteobacteria</taxon>
        <taxon>Burkholderiales</taxon>
        <taxon>Burkholderiaceae</taxon>
        <taxon>Burkholderia</taxon>
        <taxon>Burkholderia cepacia complex</taxon>
    </lineage>
</organism>
<evidence type="ECO:0000313" key="5">
    <source>
        <dbReference type="Proteomes" id="UP000494201"/>
    </source>
</evidence>
<dbReference type="InterPro" id="IPR008794">
    <property type="entry name" value="Pro_racemase_fam"/>
</dbReference>
<dbReference type="GO" id="GO:0047580">
    <property type="term" value="F:4-hydroxyproline epimerase activity"/>
    <property type="evidence" value="ECO:0007669"/>
    <property type="project" value="TreeGrafter"/>
</dbReference>
<dbReference type="Pfam" id="PF05544">
    <property type="entry name" value="Pro_racemase"/>
    <property type="match status" value="1"/>
</dbReference>
<dbReference type="SUPFAM" id="SSF54506">
    <property type="entry name" value="Diaminopimelate epimerase-like"/>
    <property type="match status" value="1"/>
</dbReference>
<evidence type="ECO:0000313" key="4">
    <source>
        <dbReference type="EMBL" id="VVU48740.1"/>
    </source>
</evidence>
<keyword evidence="6" id="KW-1185">Reference proteome</keyword>
<reference evidence="4 5" key="1">
    <citation type="submission" date="2019-09" db="EMBL/GenBank/DDBJ databases">
        <authorList>
            <person name="Depoorter E."/>
        </authorList>
    </citation>
    <scope>NUCLEOTIDE SEQUENCE [LARGE SCALE GENOMIC DNA]</scope>
    <source>
        <strain evidence="4">LMG 20980</strain>
    </source>
</reference>
<sequence length="355" mass="38676">MGFKRSIHAVETHSGIPMRVVTGGIPHIPGDTVQAKMKWLAANDDGLRKLLLREPRGYPAHCCNIVVPPCHPEADAGYIILEQVEYPMMSGGNTISVATVLLEMGMLPMREPVTELTLEAPAGLIRITAECRDGKVRRVKFRNVPAFAAHLDAVVDVPHLGKVRVDVGWGGMFYAIADVRQFPGLELKPEHGKEIARISAMIRQAAIEQLPVAHPDYPGVGITISQLSGPTDDPRADWKNAVTMPTGPLSWDDPATWTGAIDRCPCGTGTCAKMAVLHARGELPLHRDFRHQGILGTVFTGRLEAATRIGEHAAVVPTLAGTSWIHGIHTIVLDHDDPFPEGYTLGDIWPKQQER</sequence>
<gene>
    <name evidence="4" type="ORF">BAN20980_01439</name>
    <name evidence="3" type="ORF">JQK92_08010</name>
</gene>